<evidence type="ECO:0000313" key="3">
    <source>
        <dbReference type="Proteomes" id="UP000664617"/>
    </source>
</evidence>
<feature type="transmembrane region" description="Helical" evidence="1">
    <location>
        <begin position="117"/>
        <end position="142"/>
    </location>
</feature>
<reference evidence="2 3" key="1">
    <citation type="submission" date="2021-03" db="EMBL/GenBank/DDBJ databases">
        <authorList>
            <person name="Xin L."/>
        </authorList>
    </citation>
    <scope>NUCLEOTIDE SEQUENCE [LARGE SCALE GENOMIC DNA]</scope>
    <source>
        <strain evidence="2 3">XHU 5031</strain>
    </source>
</reference>
<gene>
    <name evidence="2" type="ORF">J0911_08725</name>
</gene>
<accession>A0ABS3I7X5</accession>
<dbReference type="RefSeq" id="WP_207275068.1">
    <property type="nucleotide sequence ID" value="NZ_JAFMPK010000034.1"/>
</dbReference>
<dbReference type="EMBL" id="JAFMPK010000034">
    <property type="protein sequence ID" value="MBO0609115.1"/>
    <property type="molecule type" value="Genomic_DNA"/>
</dbReference>
<sequence length="166" mass="16906">MVVSLACFGGGGVVAILVYPVLALVLHVVLVLVAIVTDAPAGGPLALPFMLAVATVAGIAYTVLAFVVVGASTLLVSWARRRVLAFVVVNVALLILGVVVGVLVFGVREPAMATAGALAWSAGIAAGGLPAWVVIATVWFGLRMIGGVVRWAENSPARRDRAVLEA</sequence>
<evidence type="ECO:0000313" key="2">
    <source>
        <dbReference type="EMBL" id="MBO0609115.1"/>
    </source>
</evidence>
<feature type="transmembrane region" description="Helical" evidence="1">
    <location>
        <begin position="83"/>
        <end position="105"/>
    </location>
</feature>
<organism evidence="2 3">
    <name type="scientific">Myceligenerans salitolerans</name>
    <dbReference type="NCBI Taxonomy" id="1230528"/>
    <lineage>
        <taxon>Bacteria</taxon>
        <taxon>Bacillati</taxon>
        <taxon>Actinomycetota</taxon>
        <taxon>Actinomycetes</taxon>
        <taxon>Micrococcales</taxon>
        <taxon>Promicromonosporaceae</taxon>
        <taxon>Myceligenerans</taxon>
    </lineage>
</organism>
<feature type="transmembrane region" description="Helical" evidence="1">
    <location>
        <begin position="49"/>
        <end position="76"/>
    </location>
</feature>
<keyword evidence="3" id="KW-1185">Reference proteome</keyword>
<comment type="caution">
    <text evidence="2">The sequence shown here is derived from an EMBL/GenBank/DDBJ whole genome shotgun (WGS) entry which is preliminary data.</text>
</comment>
<evidence type="ECO:0000256" key="1">
    <source>
        <dbReference type="SAM" id="Phobius"/>
    </source>
</evidence>
<reference evidence="3" key="2">
    <citation type="submission" date="2023-07" db="EMBL/GenBank/DDBJ databases">
        <title>Myceligenerans salitolerans sp. nov., a halotolerant actinomycete isolated from a salt lake in Xinjiang, China.</title>
        <authorList>
            <person name="Guan T."/>
        </authorList>
    </citation>
    <scope>NUCLEOTIDE SEQUENCE [LARGE SCALE GENOMIC DNA]</scope>
    <source>
        <strain evidence="3">XHU 5031</strain>
    </source>
</reference>
<proteinExistence type="predicted"/>
<keyword evidence="1" id="KW-0812">Transmembrane</keyword>
<dbReference type="Proteomes" id="UP000664617">
    <property type="component" value="Unassembled WGS sequence"/>
</dbReference>
<feature type="transmembrane region" description="Helical" evidence="1">
    <location>
        <begin position="12"/>
        <end position="37"/>
    </location>
</feature>
<protein>
    <submittedName>
        <fullName evidence="2">Uncharacterized protein</fullName>
    </submittedName>
</protein>
<keyword evidence="1" id="KW-1133">Transmembrane helix</keyword>
<name>A0ABS3I7X5_9MICO</name>
<keyword evidence="1" id="KW-0472">Membrane</keyword>